<organism evidence="2 3">
    <name type="scientific">Flavobacterium chuncheonense</name>
    <dbReference type="NCBI Taxonomy" id="2026653"/>
    <lineage>
        <taxon>Bacteria</taxon>
        <taxon>Pseudomonadati</taxon>
        <taxon>Bacteroidota</taxon>
        <taxon>Flavobacteriia</taxon>
        <taxon>Flavobacteriales</taxon>
        <taxon>Flavobacteriaceae</taxon>
        <taxon>Flavobacterium</taxon>
    </lineage>
</organism>
<gene>
    <name evidence="2" type="ORF">ACFS5J_02600</name>
</gene>
<keyword evidence="3" id="KW-1185">Reference proteome</keyword>
<sequence>MKLKLINILLLATSLLGYLEWGGNNHAFLFQSEYQIILKLFSSPKDAIHPFTIIPMLGQLVLIITLFQNKPSKTITLLGIICLTLLLGFIFIMGLFSLNFKITLSTIPFFMIIALITPFKRKNNKIN</sequence>
<keyword evidence="1" id="KW-1133">Transmembrane helix</keyword>
<dbReference type="Proteomes" id="UP001597534">
    <property type="component" value="Unassembled WGS sequence"/>
</dbReference>
<protein>
    <submittedName>
        <fullName evidence="2">Uncharacterized protein</fullName>
    </submittedName>
</protein>
<proteinExistence type="predicted"/>
<comment type="caution">
    <text evidence="2">The sequence shown here is derived from an EMBL/GenBank/DDBJ whole genome shotgun (WGS) entry which is preliminary data.</text>
</comment>
<feature type="transmembrane region" description="Helical" evidence="1">
    <location>
        <begin position="102"/>
        <end position="119"/>
    </location>
</feature>
<dbReference type="RefSeq" id="WP_379810416.1">
    <property type="nucleotide sequence ID" value="NZ_JBHUPC010000010.1"/>
</dbReference>
<evidence type="ECO:0000313" key="3">
    <source>
        <dbReference type="Proteomes" id="UP001597534"/>
    </source>
</evidence>
<evidence type="ECO:0000313" key="2">
    <source>
        <dbReference type="EMBL" id="MFD2890898.1"/>
    </source>
</evidence>
<keyword evidence="1" id="KW-0472">Membrane</keyword>
<feature type="transmembrane region" description="Helical" evidence="1">
    <location>
        <begin position="47"/>
        <end position="67"/>
    </location>
</feature>
<accession>A0ABW5YIR7</accession>
<evidence type="ECO:0000256" key="1">
    <source>
        <dbReference type="SAM" id="Phobius"/>
    </source>
</evidence>
<name>A0ABW5YIR7_9FLAO</name>
<dbReference type="EMBL" id="JBHUPC010000010">
    <property type="protein sequence ID" value="MFD2890898.1"/>
    <property type="molecule type" value="Genomic_DNA"/>
</dbReference>
<reference evidence="3" key="1">
    <citation type="journal article" date="2019" name="Int. J. Syst. Evol. Microbiol.">
        <title>The Global Catalogue of Microorganisms (GCM) 10K type strain sequencing project: providing services to taxonomists for standard genome sequencing and annotation.</title>
        <authorList>
            <consortium name="The Broad Institute Genomics Platform"/>
            <consortium name="The Broad Institute Genome Sequencing Center for Infectious Disease"/>
            <person name="Wu L."/>
            <person name="Ma J."/>
        </authorList>
    </citation>
    <scope>NUCLEOTIDE SEQUENCE [LARGE SCALE GENOMIC DNA]</scope>
    <source>
        <strain evidence="3">KCTC 22671</strain>
    </source>
</reference>
<keyword evidence="1" id="KW-0812">Transmembrane</keyword>
<feature type="transmembrane region" description="Helical" evidence="1">
    <location>
        <begin position="74"/>
        <end position="96"/>
    </location>
</feature>